<reference evidence="4" key="1">
    <citation type="submission" date="2020-10" db="EMBL/GenBank/DDBJ databases">
        <title>Catharus ustulatus (Swainson's thrush) genome, bCatUst1, primary haplotype v2.</title>
        <authorList>
            <person name="Delmore K."/>
            <person name="Vafadar M."/>
            <person name="Formenti G."/>
            <person name="Chow W."/>
            <person name="Pelan S."/>
            <person name="Howe K."/>
            <person name="Rhie A."/>
            <person name="Mountcastle J."/>
            <person name="Haase B."/>
            <person name="Fedrigo O."/>
            <person name="Jarvis E.D."/>
        </authorList>
    </citation>
    <scope>NUCLEOTIDE SEQUENCE [LARGE SCALE GENOMIC DNA]</scope>
</reference>
<dbReference type="InterPro" id="IPR001806">
    <property type="entry name" value="Small_GTPase"/>
</dbReference>
<organism evidence="4 5">
    <name type="scientific">Catharus ustulatus</name>
    <name type="common">Russet-backed thrush</name>
    <name type="synonym">Hylocichla ustulatus</name>
    <dbReference type="NCBI Taxonomy" id="91951"/>
    <lineage>
        <taxon>Eukaryota</taxon>
        <taxon>Metazoa</taxon>
        <taxon>Chordata</taxon>
        <taxon>Craniata</taxon>
        <taxon>Vertebrata</taxon>
        <taxon>Euteleostomi</taxon>
        <taxon>Archelosauria</taxon>
        <taxon>Archosauria</taxon>
        <taxon>Dinosauria</taxon>
        <taxon>Saurischia</taxon>
        <taxon>Theropoda</taxon>
        <taxon>Coelurosauria</taxon>
        <taxon>Aves</taxon>
        <taxon>Neognathae</taxon>
        <taxon>Neoaves</taxon>
        <taxon>Telluraves</taxon>
        <taxon>Australaves</taxon>
        <taxon>Passeriformes</taxon>
        <taxon>Turdidae</taxon>
        <taxon>Catharus</taxon>
    </lineage>
</organism>
<reference evidence="4" key="2">
    <citation type="submission" date="2025-08" db="UniProtKB">
        <authorList>
            <consortium name="Ensembl"/>
        </authorList>
    </citation>
    <scope>IDENTIFICATION</scope>
</reference>
<evidence type="ECO:0000313" key="5">
    <source>
        <dbReference type="Proteomes" id="UP000694563"/>
    </source>
</evidence>
<dbReference type="GO" id="GO:0003924">
    <property type="term" value="F:GTPase activity"/>
    <property type="evidence" value="ECO:0007669"/>
    <property type="project" value="InterPro"/>
</dbReference>
<feature type="region of interest" description="Disordered" evidence="3">
    <location>
        <begin position="69"/>
        <end position="146"/>
    </location>
</feature>
<feature type="compositionally biased region" description="Basic residues" evidence="3">
    <location>
        <begin position="105"/>
        <end position="116"/>
    </location>
</feature>
<dbReference type="Pfam" id="PF00071">
    <property type="entry name" value="Ras"/>
    <property type="match status" value="1"/>
</dbReference>
<accession>A0A8C3TS76</accession>
<name>A0A8C3TS76_CATUS</name>
<proteinExistence type="predicted"/>
<evidence type="ECO:0000256" key="3">
    <source>
        <dbReference type="SAM" id="MobiDB-lite"/>
    </source>
</evidence>
<dbReference type="PRINTS" id="PR00449">
    <property type="entry name" value="RASTRNSFRMNG"/>
</dbReference>
<dbReference type="SMART" id="SM00174">
    <property type="entry name" value="RHO"/>
    <property type="match status" value="1"/>
</dbReference>
<dbReference type="GO" id="GO:0007264">
    <property type="term" value="P:small GTPase-mediated signal transduction"/>
    <property type="evidence" value="ECO:0007669"/>
    <property type="project" value="InterPro"/>
</dbReference>
<dbReference type="PANTHER" id="PTHR24072">
    <property type="entry name" value="RHO FAMILY GTPASE"/>
    <property type="match status" value="1"/>
</dbReference>
<dbReference type="GO" id="GO:0005525">
    <property type="term" value="F:GTP binding"/>
    <property type="evidence" value="ECO:0007669"/>
    <property type="project" value="UniProtKB-KW"/>
</dbReference>
<dbReference type="Proteomes" id="UP000694563">
    <property type="component" value="Chromosome 3"/>
</dbReference>
<dbReference type="SUPFAM" id="SSF52540">
    <property type="entry name" value="P-loop containing nucleoside triphosphate hydrolases"/>
    <property type="match status" value="1"/>
</dbReference>
<feature type="compositionally biased region" description="Basic and acidic residues" evidence="3">
    <location>
        <begin position="85"/>
        <end position="97"/>
    </location>
</feature>
<feature type="region of interest" description="Disordered" evidence="3">
    <location>
        <begin position="189"/>
        <end position="210"/>
    </location>
</feature>
<keyword evidence="5" id="KW-1185">Reference proteome</keyword>
<dbReference type="InterPro" id="IPR027417">
    <property type="entry name" value="P-loop_NTPase"/>
</dbReference>
<dbReference type="InterPro" id="IPR003578">
    <property type="entry name" value="Small_GTPase_Rho"/>
</dbReference>
<feature type="compositionally biased region" description="Basic and acidic residues" evidence="3">
    <location>
        <begin position="134"/>
        <end position="146"/>
    </location>
</feature>
<dbReference type="AlphaFoldDB" id="A0A8C3TS76"/>
<dbReference type="Gene3D" id="3.40.50.300">
    <property type="entry name" value="P-loop containing nucleotide triphosphate hydrolases"/>
    <property type="match status" value="1"/>
</dbReference>
<dbReference type="Ensembl" id="ENSCUST00005002898.1">
    <property type="protein sequence ID" value="ENSCUSP00005002752.1"/>
    <property type="gene ID" value="ENSCUSG00005001880.1"/>
</dbReference>
<sequence length="235" mass="24395">MAAIRKKLVVVGDGACGKTCLLIVFSKDEFPEVYVPTVFENYVADIEVDGKQPGLAGEHPGEVGARGEALLPQRPHHPGGQQEGPAERRARAERAGPHEAGAGAHRGRPGHGHSHPGLRLPGVLGQDQGGRPGGLRDRHPGGPAEALRHPERLHQLLQSAIGRVWSAALGTALGHLLAGGEQLGYTRTRHLPVPSAGDRPRWGGGEGGEHAPRALAEKGCACSAVGTEGGGDCMP</sequence>
<keyword evidence="2" id="KW-0342">GTP-binding</keyword>
<keyword evidence="1" id="KW-0547">Nucleotide-binding</keyword>
<evidence type="ECO:0000313" key="4">
    <source>
        <dbReference type="Ensembl" id="ENSCUSP00005002752.1"/>
    </source>
</evidence>
<reference evidence="4" key="3">
    <citation type="submission" date="2025-09" db="UniProtKB">
        <authorList>
            <consortium name="Ensembl"/>
        </authorList>
    </citation>
    <scope>IDENTIFICATION</scope>
</reference>
<gene>
    <name evidence="4" type="primary">RHOB</name>
</gene>
<evidence type="ECO:0000256" key="1">
    <source>
        <dbReference type="ARBA" id="ARBA00022741"/>
    </source>
</evidence>
<protein>
    <submittedName>
        <fullName evidence="4">Uncharacterized protein</fullName>
    </submittedName>
</protein>
<evidence type="ECO:0000256" key="2">
    <source>
        <dbReference type="ARBA" id="ARBA00023134"/>
    </source>
</evidence>